<name>X1FTD4_9ZZZZ</name>
<organism evidence="1">
    <name type="scientific">marine sediment metagenome</name>
    <dbReference type="NCBI Taxonomy" id="412755"/>
    <lineage>
        <taxon>unclassified sequences</taxon>
        <taxon>metagenomes</taxon>
        <taxon>ecological metagenomes</taxon>
    </lineage>
</organism>
<dbReference type="AlphaFoldDB" id="X1FTD4"/>
<proteinExistence type="predicted"/>
<evidence type="ECO:0008006" key="2">
    <source>
        <dbReference type="Google" id="ProtNLM"/>
    </source>
</evidence>
<sequence>MYSFLNKELEGHQITKQYALGRFRADLVIDNKLIIEIKYNLDTPAKYRSLLGQLAEYIGWDGRIIILLVGKTDPDLKERLNSYLKKEDLCGTLSYEGDKVTVCEK</sequence>
<accession>X1FTD4</accession>
<gene>
    <name evidence="1" type="ORF">S03H2_17572</name>
</gene>
<comment type="caution">
    <text evidence="1">The sequence shown here is derived from an EMBL/GenBank/DDBJ whole genome shotgun (WGS) entry which is preliminary data.</text>
</comment>
<evidence type="ECO:0000313" key="1">
    <source>
        <dbReference type="EMBL" id="GAH32604.1"/>
    </source>
</evidence>
<protein>
    <recommendedName>
        <fullName evidence="2">GxxExxY protein</fullName>
    </recommendedName>
</protein>
<reference evidence="1" key="1">
    <citation type="journal article" date="2014" name="Front. Microbiol.">
        <title>High frequency of phylogenetically diverse reductive dehalogenase-homologous genes in deep subseafloor sedimentary metagenomes.</title>
        <authorList>
            <person name="Kawai M."/>
            <person name="Futagami T."/>
            <person name="Toyoda A."/>
            <person name="Takaki Y."/>
            <person name="Nishi S."/>
            <person name="Hori S."/>
            <person name="Arai W."/>
            <person name="Tsubouchi T."/>
            <person name="Morono Y."/>
            <person name="Uchiyama I."/>
            <person name="Ito T."/>
            <person name="Fujiyama A."/>
            <person name="Inagaki F."/>
            <person name="Takami H."/>
        </authorList>
    </citation>
    <scope>NUCLEOTIDE SEQUENCE</scope>
    <source>
        <strain evidence="1">Expedition CK06-06</strain>
    </source>
</reference>
<dbReference type="EMBL" id="BARU01009074">
    <property type="protein sequence ID" value="GAH32604.1"/>
    <property type="molecule type" value="Genomic_DNA"/>
</dbReference>